<accession>A0A2U3EFI9</accession>
<evidence type="ECO:0000313" key="2">
    <source>
        <dbReference type="EMBL" id="PWI73243.1"/>
    </source>
</evidence>
<feature type="compositionally biased region" description="Low complexity" evidence="1">
    <location>
        <begin position="852"/>
        <end position="861"/>
    </location>
</feature>
<feature type="region of interest" description="Disordered" evidence="1">
    <location>
        <begin position="1020"/>
        <end position="1050"/>
    </location>
</feature>
<reference evidence="2 3" key="1">
    <citation type="journal article" date="2016" name="Front. Microbiol.">
        <title>Genome and transcriptome sequences reveal the specific parasitism of the nematophagous Purpureocillium lilacinum 36-1.</title>
        <authorList>
            <person name="Xie J."/>
            <person name="Li S."/>
            <person name="Mo C."/>
            <person name="Xiao X."/>
            <person name="Peng D."/>
            <person name="Wang G."/>
            <person name="Xiao Y."/>
        </authorList>
    </citation>
    <scope>NUCLEOTIDE SEQUENCE [LARGE SCALE GENOMIC DNA]</scope>
    <source>
        <strain evidence="2 3">36-1</strain>
    </source>
</reference>
<feature type="region of interest" description="Disordered" evidence="1">
    <location>
        <begin position="851"/>
        <end position="874"/>
    </location>
</feature>
<feature type="compositionally biased region" description="Low complexity" evidence="1">
    <location>
        <begin position="1253"/>
        <end position="1263"/>
    </location>
</feature>
<organism evidence="2 3">
    <name type="scientific">Purpureocillium lilacinum</name>
    <name type="common">Paecilomyces lilacinus</name>
    <dbReference type="NCBI Taxonomy" id="33203"/>
    <lineage>
        <taxon>Eukaryota</taxon>
        <taxon>Fungi</taxon>
        <taxon>Dikarya</taxon>
        <taxon>Ascomycota</taxon>
        <taxon>Pezizomycotina</taxon>
        <taxon>Sordariomycetes</taxon>
        <taxon>Hypocreomycetidae</taxon>
        <taxon>Hypocreales</taxon>
        <taxon>Ophiocordycipitaceae</taxon>
        <taxon>Purpureocillium</taxon>
    </lineage>
</organism>
<name>A0A2U3EFI9_PURLI</name>
<dbReference type="EMBL" id="LCWV01000005">
    <property type="protein sequence ID" value="PWI73243.1"/>
    <property type="molecule type" value="Genomic_DNA"/>
</dbReference>
<feature type="region of interest" description="Disordered" evidence="1">
    <location>
        <begin position="625"/>
        <end position="671"/>
    </location>
</feature>
<evidence type="ECO:0000256" key="1">
    <source>
        <dbReference type="SAM" id="MobiDB-lite"/>
    </source>
</evidence>
<feature type="compositionally biased region" description="Polar residues" evidence="1">
    <location>
        <begin position="647"/>
        <end position="658"/>
    </location>
</feature>
<proteinExistence type="predicted"/>
<feature type="compositionally biased region" description="Basic and acidic residues" evidence="1">
    <location>
        <begin position="1236"/>
        <end position="1245"/>
    </location>
</feature>
<comment type="caution">
    <text evidence="2">The sequence shown here is derived from an EMBL/GenBank/DDBJ whole genome shotgun (WGS) entry which is preliminary data.</text>
</comment>
<evidence type="ECO:0000313" key="3">
    <source>
        <dbReference type="Proteomes" id="UP000245956"/>
    </source>
</evidence>
<gene>
    <name evidence="2" type="ORF">PCL_10258</name>
</gene>
<sequence length="1291" mass="138106">MLRVMEDGRPSADSYEVLLSSHDPAKQLPTRMLDVAMAGRGMRNSQSASPDCASYPTFASRHADSRVVCAVDGCKIPAAAEVERRDPPSASTRVWLTVIGEARGTSTLIRPGTASAATPASSSMPCRPLPCSALPCPALLACTGVRPVRAEVVRSLRMYVLVVRHGIPFHGLRRVPWLASAGGELDVWDGRGSMLDASLPLSARCTSTPRATSQRAQTQTQIALLSGSGAYMDTSLAMRHSPSVAHTFEYVAVAAAVGCCQWRSTGFASTGANTSHPSSTVIRASEQGEDLYPEERLRLLFQVTPNSSWDQGARFPERAVDVLACSTNVRHGTRRISKRKGGDFGWNRLSAAAARTGLHGWAAVGNTRYRGSRCTHSKQAITRSARLAGASSRGMRVLTGPLAAAAPWDRSRIVLPHGAGASGLEEAAAGGPGGQALQGWLAGQMAGQAFDPAAIGRERLISGHAHGLVVDGGPVRGLAPCCEPCEPRPADEQMLRNTQDTLLNEACQCRNPAALHTSWGAYREYGTAQHSTESCCSTYVCAVIVLCSAVPVWTAAAAAAPSLLAAVMHLSTQHIRWMHVASTSTALEQATAQLALPCLKPHAPEGGCNPDHDDAHFEAHKAVAFRRPSGPGNSQKNESACRRETDSNSINSPDTAVTWTPAEANGHNARGRGGRFDIARSAHPLTPPHRVPTMAATPALLDPVQRVTDGAVASLTTMDYQHYPYSGDLVSHPRKVVVGLICKRKRGRAGKGTIHCEELQAQRTGLSDLTVGKDGGVPSAPQLEADYQTWHRAHHRPVPASHGAMKAVGAMDNINTEYYRISILGWHNLNGIPYLTSSPLVSTPQWALANGQPAPAAASSQPRREEVAGEAGDASVDAELAAQLPRAPQQVAARRAVCLLASCGVVCQQLEVPQRAGIHHSQASSARAPSNSTFNGIALGNKTATQLAPSTRITRRLAQGHHSPLRCHTHTHTHAHASASHLQLPISHHRLLVRKAETPVCQTRHEIQNPCCLQIRPLEKTKQKAPEPTAGQQAQRHRHRTPAPAPETRTQIERGIHRTSNQHLLARSHASRSFEQSRRYDEAFHRNNHSRRAPTGPSRIRGFCPAAARSRKSQSTKRSATTSVCALHVVSTRIPGFASVCPIRPSIHPSIQCIKSPPTRTRPQTPRWPVLVLHNLDAASSAHAGGARHPLTPRSHPLPCSHFHPRTWMGGPASGHPLIRPLRHQPSPAQPGKAKAARESVRASRPDATTSVARLARLARLAQPPGPPARAHRTPLTPVNGTDRPPAAAAQ</sequence>
<protein>
    <submittedName>
        <fullName evidence="2">Uncharacterized protein</fullName>
    </submittedName>
</protein>
<dbReference type="Proteomes" id="UP000245956">
    <property type="component" value="Unassembled WGS sequence"/>
</dbReference>
<feature type="region of interest" description="Disordered" evidence="1">
    <location>
        <begin position="1222"/>
        <end position="1291"/>
    </location>
</feature>